<reference evidence="2" key="1">
    <citation type="submission" date="2017-04" db="EMBL/GenBank/DDBJ databases">
        <authorList>
            <person name="Varghese N."/>
            <person name="Submissions S."/>
        </authorList>
    </citation>
    <scope>NUCLEOTIDE SEQUENCE [LARGE SCALE GENOMIC DNA]</scope>
    <source>
        <strain evidence="2">DSM 9293</strain>
    </source>
</reference>
<gene>
    <name evidence="1" type="ORF">SAMN00768000_2443</name>
</gene>
<name>A0A1W1WHJ2_SULTA</name>
<dbReference type="EMBL" id="FWWY01000001">
    <property type="protein sequence ID" value="SMC05778.1"/>
    <property type="molecule type" value="Genomic_DNA"/>
</dbReference>
<protein>
    <submittedName>
        <fullName evidence="1">Maleate isomerase</fullName>
    </submittedName>
</protein>
<dbReference type="Proteomes" id="UP000192660">
    <property type="component" value="Unassembled WGS sequence"/>
</dbReference>
<keyword evidence="1" id="KW-0413">Isomerase</keyword>
<organism evidence="1 2">
    <name type="scientific">Sulfobacillus thermosulfidooxidans (strain DSM 9293 / VKM B-1269 / AT-1)</name>
    <dbReference type="NCBI Taxonomy" id="929705"/>
    <lineage>
        <taxon>Bacteria</taxon>
        <taxon>Bacillati</taxon>
        <taxon>Bacillota</taxon>
        <taxon>Clostridia</taxon>
        <taxon>Eubacteriales</taxon>
        <taxon>Clostridiales Family XVII. Incertae Sedis</taxon>
        <taxon>Sulfobacillus</taxon>
    </lineage>
</organism>
<evidence type="ECO:0000313" key="1">
    <source>
        <dbReference type="EMBL" id="SMC05778.1"/>
    </source>
</evidence>
<dbReference type="InterPro" id="IPR053714">
    <property type="entry name" value="Iso_Racemase_Enz_sf"/>
</dbReference>
<keyword evidence="2" id="KW-1185">Reference proteome</keyword>
<accession>A0A1W1WHJ2</accession>
<dbReference type="AlphaFoldDB" id="A0A1W1WHJ2"/>
<dbReference type="Gene3D" id="3.40.50.12500">
    <property type="match status" value="1"/>
</dbReference>
<dbReference type="GO" id="GO:0016853">
    <property type="term" value="F:isomerase activity"/>
    <property type="evidence" value="ECO:0007669"/>
    <property type="project" value="UniProtKB-KW"/>
</dbReference>
<sequence>MIKILVLRSSENTTLFSDLCTAYPNIEWVDIVMPFLPGRGESIEERTKLLKTVKELIQPFKNWDVIFYARAYGAFSPSGRSALHQTVGGPIVTAPGSVLEFGTEHQWTSWFILTPYGQSRHDFEVQWAMSHGLQVDASACLGYDNGVDIARLTVEDLIPAVLTGNRSPADGIYLACTITRTIIMGNDLRKHTTKSFVSATDAMLWSLQQKYHIR</sequence>
<proteinExistence type="predicted"/>
<evidence type="ECO:0000313" key="2">
    <source>
        <dbReference type="Proteomes" id="UP000192660"/>
    </source>
</evidence>